<dbReference type="Pfam" id="PF02518">
    <property type="entry name" value="HATPase_c"/>
    <property type="match status" value="1"/>
</dbReference>
<sequence>MPSASTMLVIEDNPAQLETLLNILEDEGFQPVGCSTGRAAIEACQRDAFAVAILDIRLPDMDGLEALSQLKQRAPEMNVIINTAYATLESAMDAVNRDAFAYVQKMGDVAELIGHVHRAFHAHLVGYSARLEEVVRARTAELSASNIALRQEIEERKRAEERLNAALKEKEMLMREILHRTKNNMMAINSLIALQAARLENAEVLRHFDEISYRIQAMLLVQQQLYQSKDFSNLTLDSYLEELACTIFHNLNANRGRVEITFDLEPISVSADTAIPCGLLLNELLTNAVKYAFPNGRDGMIQVTLRENEVGWLELCVQDTGVGLPEDFNLQESNSLGLQLVHSFVRQLQGVLTITHSPGATFVIRFPQYERIR</sequence>
<dbReference type="Gene3D" id="3.40.50.2300">
    <property type="match status" value="1"/>
</dbReference>
<evidence type="ECO:0000313" key="5">
    <source>
        <dbReference type="EMBL" id="GAK51854.1"/>
    </source>
</evidence>
<evidence type="ECO:0000259" key="3">
    <source>
        <dbReference type="PROSITE" id="PS50109"/>
    </source>
</evidence>
<evidence type="ECO:0000256" key="1">
    <source>
        <dbReference type="PROSITE-ProRule" id="PRU00169"/>
    </source>
</evidence>
<feature type="domain" description="Histidine kinase" evidence="3">
    <location>
        <begin position="176"/>
        <end position="370"/>
    </location>
</feature>
<organism evidence="5">
    <name type="scientific">Candidatus Moduliflexus flocculans</name>
    <dbReference type="NCBI Taxonomy" id="1499966"/>
    <lineage>
        <taxon>Bacteria</taxon>
        <taxon>Candidatus Moduliflexota</taxon>
        <taxon>Candidatus Moduliflexia</taxon>
        <taxon>Candidatus Moduliflexales</taxon>
        <taxon>Candidatus Moduliflexaceae</taxon>
    </lineage>
</organism>
<feature type="modified residue" description="4-aspartylphosphate" evidence="1">
    <location>
        <position position="55"/>
    </location>
</feature>
<dbReference type="InterPro" id="IPR005467">
    <property type="entry name" value="His_kinase_dom"/>
</dbReference>
<dbReference type="GO" id="GO:0000160">
    <property type="term" value="P:phosphorelay signal transduction system"/>
    <property type="evidence" value="ECO:0007669"/>
    <property type="project" value="InterPro"/>
</dbReference>
<dbReference type="Gene3D" id="3.30.450.20">
    <property type="entry name" value="PAS domain"/>
    <property type="match status" value="1"/>
</dbReference>
<keyword evidence="6" id="KW-1185">Reference proteome</keyword>
<dbReference type="GO" id="GO:0016301">
    <property type="term" value="F:kinase activity"/>
    <property type="evidence" value="ECO:0007669"/>
    <property type="project" value="UniProtKB-KW"/>
</dbReference>
<evidence type="ECO:0000256" key="2">
    <source>
        <dbReference type="SAM" id="Coils"/>
    </source>
</evidence>
<feature type="domain" description="Response regulatory" evidence="4">
    <location>
        <begin position="6"/>
        <end position="120"/>
    </location>
</feature>
<dbReference type="InterPro" id="IPR011495">
    <property type="entry name" value="Sig_transdc_His_kin_sub2_dim/P"/>
</dbReference>
<accession>A0A081BN88</accession>
<dbReference type="InterPro" id="IPR003594">
    <property type="entry name" value="HATPase_dom"/>
</dbReference>
<keyword evidence="5" id="KW-0418">Kinase</keyword>
<dbReference type="AlphaFoldDB" id="A0A081BN88"/>
<dbReference type="PROSITE" id="PS50109">
    <property type="entry name" value="HIS_KIN"/>
    <property type="match status" value="1"/>
</dbReference>
<dbReference type="Gene3D" id="3.30.565.10">
    <property type="entry name" value="Histidine kinase-like ATPase, C-terminal domain"/>
    <property type="match status" value="1"/>
</dbReference>
<dbReference type="InterPro" id="IPR011006">
    <property type="entry name" value="CheY-like_superfamily"/>
</dbReference>
<proteinExistence type="predicted"/>
<gene>
    <name evidence="5" type="ORF">U14_03100</name>
</gene>
<dbReference type="STRING" id="1499966.U14_03100"/>
<name>A0A081BN88_9BACT</name>
<evidence type="ECO:0000313" key="6">
    <source>
        <dbReference type="Proteomes" id="UP000030700"/>
    </source>
</evidence>
<feature type="coiled-coil region" evidence="2">
    <location>
        <begin position="142"/>
        <end position="176"/>
    </location>
</feature>
<dbReference type="SMART" id="SM00387">
    <property type="entry name" value="HATPase_c"/>
    <property type="match status" value="1"/>
</dbReference>
<keyword evidence="1" id="KW-0597">Phosphoprotein</keyword>
<keyword evidence="5" id="KW-0808">Transferase</keyword>
<dbReference type="CDD" id="cd00156">
    <property type="entry name" value="REC"/>
    <property type="match status" value="1"/>
</dbReference>
<dbReference type="InterPro" id="IPR036890">
    <property type="entry name" value="HATPase_C_sf"/>
</dbReference>
<dbReference type="PANTHER" id="PTHR43065:SF23">
    <property type="entry name" value="SENSOR HISTIDINE KINASE PDTAS"/>
    <property type="match status" value="1"/>
</dbReference>
<reference evidence="5" key="1">
    <citation type="journal article" date="2015" name="PeerJ">
        <title>First genomic representation of candidate bacterial phylum KSB3 points to enhanced environmental sensing as a trigger of wastewater bulking.</title>
        <authorList>
            <person name="Sekiguchi Y."/>
            <person name="Ohashi A."/>
            <person name="Parks D.H."/>
            <person name="Yamauchi T."/>
            <person name="Tyson G.W."/>
            <person name="Hugenholtz P."/>
        </authorList>
    </citation>
    <scope>NUCLEOTIDE SEQUENCE [LARGE SCALE GENOMIC DNA]</scope>
</reference>
<keyword evidence="2" id="KW-0175">Coiled coil</keyword>
<dbReference type="Pfam" id="PF07568">
    <property type="entry name" value="HisKA_2"/>
    <property type="match status" value="1"/>
</dbReference>
<dbReference type="SUPFAM" id="SSF52172">
    <property type="entry name" value="CheY-like"/>
    <property type="match status" value="1"/>
</dbReference>
<dbReference type="PANTHER" id="PTHR43065">
    <property type="entry name" value="SENSOR HISTIDINE KINASE"/>
    <property type="match status" value="1"/>
</dbReference>
<dbReference type="SUPFAM" id="SSF55874">
    <property type="entry name" value="ATPase domain of HSP90 chaperone/DNA topoisomerase II/histidine kinase"/>
    <property type="match status" value="1"/>
</dbReference>
<protein>
    <submittedName>
        <fullName evidence="5">Signal transduction histidine kinase</fullName>
    </submittedName>
</protein>
<dbReference type="Proteomes" id="UP000030700">
    <property type="component" value="Unassembled WGS sequence"/>
</dbReference>
<dbReference type="PROSITE" id="PS50110">
    <property type="entry name" value="RESPONSE_REGULATORY"/>
    <property type="match status" value="1"/>
</dbReference>
<evidence type="ECO:0000259" key="4">
    <source>
        <dbReference type="PROSITE" id="PS50110"/>
    </source>
</evidence>
<dbReference type="InterPro" id="IPR001789">
    <property type="entry name" value="Sig_transdc_resp-reg_receiver"/>
</dbReference>
<dbReference type="SMART" id="SM00448">
    <property type="entry name" value="REC"/>
    <property type="match status" value="1"/>
</dbReference>
<dbReference type="Pfam" id="PF00072">
    <property type="entry name" value="Response_reg"/>
    <property type="match status" value="1"/>
</dbReference>
<dbReference type="HOGENOM" id="CLU_000445_114_57_0"/>
<dbReference type="EMBL" id="DF820457">
    <property type="protein sequence ID" value="GAK51854.1"/>
    <property type="molecule type" value="Genomic_DNA"/>
</dbReference>